<reference evidence="1 2" key="1">
    <citation type="journal article" date="2010" name="J. Bacteriol.">
        <title>Characterization of the replication, transfer, and plasmid/lytic phage cycle of the Streptomyces plasmid-phage pZL12.</title>
        <authorList>
            <person name="Zhong L."/>
            <person name="Cheng Q."/>
            <person name="Tian X."/>
            <person name="Zhao L."/>
            <person name="Qin Z."/>
        </authorList>
    </citation>
    <scope>NUCLEOTIDE SEQUENCE [LARGE SCALE GENOMIC DNA]</scope>
</reference>
<gene>
    <name evidence="1" type="ORF">pZL12.10c</name>
</gene>
<evidence type="ECO:0000313" key="1">
    <source>
        <dbReference type="EMBL" id="ACX71087.1"/>
    </source>
</evidence>
<dbReference type="KEGG" id="vg:80142626"/>
<evidence type="ECO:0000313" key="2">
    <source>
        <dbReference type="Proteomes" id="UP000298310"/>
    </source>
</evidence>
<protein>
    <submittedName>
        <fullName evidence="1">Uncharacterized protein</fullName>
    </submittedName>
</protein>
<name>D0UWB5_9CAUD</name>
<proteinExistence type="predicted"/>
<organism evidence="1 2">
    <name type="scientific">Streptomyces phage ZL12</name>
    <dbReference type="NCBI Taxonomy" id="2570911"/>
    <lineage>
        <taxon>Viruses</taxon>
        <taxon>Duplodnaviria</taxon>
        <taxon>Heunggongvirae</taxon>
        <taxon>Uroviricota</taxon>
        <taxon>Caudoviricetes</taxon>
        <taxon>Fuzanglongvirus</taxon>
        <taxon>Fuzanglongvirus ZL12</taxon>
    </lineage>
</organism>
<dbReference type="EMBL" id="GQ919031">
    <property type="protein sequence ID" value="ACX71087.1"/>
    <property type="molecule type" value="Genomic_DNA"/>
</dbReference>
<accession>D0UWB5</accession>
<sequence>MASLTLPVAEAYATWFVAVTEKAATAERHAAYLDRVAHAQPLPMVATRHQCPHCGTTRAKKQAAAAHIARCWQNPAARGCKTCKFFEPATSEGPYPEHPGWPEECSAGEGIELERPITDCSFWEPNAYTERSAA</sequence>
<dbReference type="Proteomes" id="UP000298310">
    <property type="component" value="Segment"/>
</dbReference>
<keyword evidence="2" id="KW-1185">Reference proteome</keyword>